<evidence type="ECO:0008006" key="5">
    <source>
        <dbReference type="Google" id="ProtNLM"/>
    </source>
</evidence>
<dbReference type="Proteomes" id="UP000245124">
    <property type="component" value="Unassembled WGS sequence"/>
</dbReference>
<keyword evidence="4" id="KW-1185">Reference proteome</keyword>
<name>A0A2R5FRF7_NOSCO</name>
<feature type="domain" description="FIST" evidence="1">
    <location>
        <begin position="33"/>
        <end position="227"/>
    </location>
</feature>
<dbReference type="EMBL" id="BDUD01000001">
    <property type="protein sequence ID" value="GBG21330.1"/>
    <property type="molecule type" value="Genomic_DNA"/>
</dbReference>
<evidence type="ECO:0000313" key="3">
    <source>
        <dbReference type="EMBL" id="GBG21330.1"/>
    </source>
</evidence>
<dbReference type="SMART" id="SM00897">
    <property type="entry name" value="FIST"/>
    <property type="match status" value="1"/>
</dbReference>
<dbReference type="InterPro" id="IPR019494">
    <property type="entry name" value="FIST_C"/>
</dbReference>
<sequence>MFKAVVGHSNDPDSLSAVEEVIQQCITFLAGDIPKAGILFAAIDFEHSLILQQIHQAFPGIELIGGTTDGEISSVLEFQQDSITLMLFCSDEVEIYAGVGRKVSGDPITATKQAVEQAKAKSTAEPKLCLTHPESLTISGVSILNGLKLSLGQHVPIFGGLAGDQSRYQNTYQFFQTEVLSDSVPILIFSGTILFSHAVASGWHPIGQTSKVTKVDKNILYEIDGKPALDFYHHYLGLLPPSMEYPLAVFDQNGENFYIRAPISYNQESGSITFFGDIPDQAVIQISEAAYEDILAASKASFMNALDNYQGTEPSAVLFFSCVARRQILGTRAQEEYQNTKVPLTGYLPACGFYSYGEIAPIDRISQTQFHNETFVTLILGNR</sequence>
<protein>
    <recommendedName>
        <fullName evidence="5">FIST C-domain domain-containing protein</fullName>
    </recommendedName>
</protein>
<dbReference type="PANTHER" id="PTHR40252:SF2">
    <property type="entry name" value="BLR0328 PROTEIN"/>
    <property type="match status" value="1"/>
</dbReference>
<dbReference type="InterPro" id="IPR013702">
    <property type="entry name" value="FIST_domain_N"/>
</dbReference>
<dbReference type="OrthoDB" id="9770435at2"/>
<evidence type="ECO:0000259" key="1">
    <source>
        <dbReference type="SMART" id="SM00897"/>
    </source>
</evidence>
<proteinExistence type="predicted"/>
<dbReference type="Pfam" id="PF08495">
    <property type="entry name" value="FIST"/>
    <property type="match status" value="1"/>
</dbReference>
<comment type="caution">
    <text evidence="3">The sequence shown here is derived from an EMBL/GenBank/DDBJ whole genome shotgun (WGS) entry which is preliminary data.</text>
</comment>
<evidence type="ECO:0000313" key="4">
    <source>
        <dbReference type="Proteomes" id="UP000245124"/>
    </source>
</evidence>
<accession>A0A2R5FRF7</accession>
<feature type="domain" description="FIST C-domain" evidence="2">
    <location>
        <begin position="228"/>
        <end position="362"/>
    </location>
</feature>
<dbReference type="PANTHER" id="PTHR40252">
    <property type="entry name" value="BLR0328 PROTEIN"/>
    <property type="match status" value="1"/>
</dbReference>
<evidence type="ECO:0000259" key="2">
    <source>
        <dbReference type="SMART" id="SM01204"/>
    </source>
</evidence>
<dbReference type="AlphaFoldDB" id="A0A2R5FRF7"/>
<dbReference type="SMART" id="SM01204">
    <property type="entry name" value="FIST_C"/>
    <property type="match status" value="1"/>
</dbReference>
<dbReference type="Pfam" id="PF10442">
    <property type="entry name" value="FIST_C"/>
    <property type="match status" value="1"/>
</dbReference>
<dbReference type="RefSeq" id="WP_109011250.1">
    <property type="nucleotide sequence ID" value="NZ_BDUD01000001.1"/>
</dbReference>
<gene>
    <name evidence="3" type="ORF">NIES4072_50140</name>
</gene>
<organism evidence="3 4">
    <name type="scientific">Nostoc commune NIES-4072</name>
    <dbReference type="NCBI Taxonomy" id="2005467"/>
    <lineage>
        <taxon>Bacteria</taxon>
        <taxon>Bacillati</taxon>
        <taxon>Cyanobacteriota</taxon>
        <taxon>Cyanophyceae</taxon>
        <taxon>Nostocales</taxon>
        <taxon>Nostocaceae</taxon>
        <taxon>Nostoc</taxon>
    </lineage>
</organism>
<reference evidence="3 4" key="1">
    <citation type="submission" date="2017-06" db="EMBL/GenBank/DDBJ databases">
        <title>Genome sequencing of cyanobaciteial culture collection at National Institute for Environmental Studies (NIES).</title>
        <authorList>
            <person name="Hirose Y."/>
            <person name="Shimura Y."/>
            <person name="Fujisawa T."/>
            <person name="Nakamura Y."/>
            <person name="Kawachi M."/>
        </authorList>
    </citation>
    <scope>NUCLEOTIDE SEQUENCE [LARGE SCALE GENOMIC DNA]</scope>
    <source>
        <strain evidence="3 4">NIES-4072</strain>
    </source>
</reference>